<evidence type="ECO:0000313" key="4">
    <source>
        <dbReference type="Proteomes" id="UP000618579"/>
    </source>
</evidence>
<dbReference type="Gene3D" id="3.30.200.20">
    <property type="entry name" value="Phosphorylase Kinase, domain 1"/>
    <property type="match status" value="1"/>
</dbReference>
<evidence type="ECO:0000313" key="3">
    <source>
        <dbReference type="EMBL" id="NOV04648.1"/>
    </source>
</evidence>
<dbReference type="SUPFAM" id="SSF56112">
    <property type="entry name" value="Protein kinase-like (PK-like)"/>
    <property type="match status" value="1"/>
</dbReference>
<organism evidence="3 4">
    <name type="scientific">Paenibacillus planticolens</name>
    <dbReference type="NCBI Taxonomy" id="2654976"/>
    <lineage>
        <taxon>Bacteria</taxon>
        <taxon>Bacillati</taxon>
        <taxon>Bacillota</taxon>
        <taxon>Bacilli</taxon>
        <taxon>Bacillales</taxon>
        <taxon>Paenibacillaceae</taxon>
        <taxon>Paenibacillus</taxon>
    </lineage>
</organism>
<dbReference type="InterPro" id="IPR050249">
    <property type="entry name" value="Pseudomonas-type_ThrB"/>
</dbReference>
<gene>
    <name evidence="3" type="ORF">GC097_32285</name>
</gene>
<dbReference type="InterPro" id="IPR002575">
    <property type="entry name" value="Aminoglycoside_PTrfase"/>
</dbReference>
<keyword evidence="4" id="KW-1185">Reference proteome</keyword>
<accession>A0ABX1ZY69</accession>
<reference evidence="3 4" key="1">
    <citation type="submission" date="2019-10" db="EMBL/GenBank/DDBJ databases">
        <title>Description of Paenibacillus pedi sp. nov.</title>
        <authorList>
            <person name="Carlier A."/>
            <person name="Qi S."/>
        </authorList>
    </citation>
    <scope>NUCLEOTIDE SEQUENCE [LARGE SCALE GENOMIC DNA]</scope>
    <source>
        <strain evidence="3 4">LMG 31457</strain>
    </source>
</reference>
<dbReference type="PANTHER" id="PTHR21064:SF6">
    <property type="entry name" value="AMINOGLYCOSIDE PHOSPHOTRANSFERASE DOMAIN-CONTAINING PROTEIN"/>
    <property type="match status" value="1"/>
</dbReference>
<name>A0ABX1ZY69_9BACL</name>
<evidence type="ECO:0000259" key="2">
    <source>
        <dbReference type="Pfam" id="PF01636"/>
    </source>
</evidence>
<protein>
    <submittedName>
        <fullName evidence="3">Phosphotransferase</fullName>
    </submittedName>
</protein>
<proteinExistence type="inferred from homology"/>
<sequence length="326" mass="37540">MVENNRVLEEIVSDIHAKFGMKVINVHQLNKGWLNVKWRLTTGGGSVFVKFYHPDRYKLHVTEKRAKIEQTLYLQQRLFKSGLSCPEVYALEGRFIQESQGGHRYAIMDWVEGSVPDPGSISNSHMYELGRTTGRMHQLLRDVPLARHAWQPDQKACLKELQANFEQAATVRNMPLTGLLEKAIKNVQSLDFDVFAESPRGWIHWDLWADNLLLRENGAAAIVDFDRMDVAYPEIDIARAVLSGAWEKERLRPDAADCFLNGYREHAAAPKGTLLRAVHMLYLIESIWWLRTEIYEETGVPARFLQELAWLTEQWDGLPEIFSHIS</sequence>
<dbReference type="PANTHER" id="PTHR21064">
    <property type="entry name" value="AMINOGLYCOSIDE PHOSPHOTRANSFERASE DOMAIN-CONTAINING PROTEIN-RELATED"/>
    <property type="match status" value="1"/>
</dbReference>
<feature type="domain" description="Aminoglycoside phosphotransferase" evidence="2">
    <location>
        <begin position="26"/>
        <end position="266"/>
    </location>
</feature>
<dbReference type="Gene3D" id="3.90.1200.10">
    <property type="match status" value="1"/>
</dbReference>
<comment type="caution">
    <text evidence="3">The sequence shown here is derived from an EMBL/GenBank/DDBJ whole genome shotgun (WGS) entry which is preliminary data.</text>
</comment>
<comment type="similarity">
    <text evidence="1">Belongs to the pseudomonas-type ThrB family.</text>
</comment>
<dbReference type="InterPro" id="IPR011009">
    <property type="entry name" value="Kinase-like_dom_sf"/>
</dbReference>
<dbReference type="RefSeq" id="WP_171687457.1">
    <property type="nucleotide sequence ID" value="NZ_WHNZ01000086.1"/>
</dbReference>
<dbReference type="EMBL" id="WHNZ01000086">
    <property type="protein sequence ID" value="NOV04648.1"/>
    <property type="molecule type" value="Genomic_DNA"/>
</dbReference>
<dbReference type="Proteomes" id="UP000618579">
    <property type="component" value="Unassembled WGS sequence"/>
</dbReference>
<evidence type="ECO:0000256" key="1">
    <source>
        <dbReference type="ARBA" id="ARBA00038240"/>
    </source>
</evidence>
<dbReference type="Pfam" id="PF01636">
    <property type="entry name" value="APH"/>
    <property type="match status" value="1"/>
</dbReference>